<dbReference type="EMBL" id="CP045121">
    <property type="protein sequence ID" value="QIN80404.1"/>
    <property type="molecule type" value="Genomic_DNA"/>
</dbReference>
<dbReference type="Gene3D" id="3.30.70.100">
    <property type="match status" value="1"/>
</dbReference>
<name>A0A6G8Q1N9_9ACTN</name>
<evidence type="ECO:0000313" key="2">
    <source>
        <dbReference type="EMBL" id="QIN80404.1"/>
    </source>
</evidence>
<evidence type="ECO:0000313" key="3">
    <source>
        <dbReference type="Proteomes" id="UP000502706"/>
    </source>
</evidence>
<keyword evidence="3" id="KW-1185">Reference proteome</keyword>
<dbReference type="PANTHER" id="PTHR41521:SF4">
    <property type="entry name" value="BLR0684 PROTEIN"/>
    <property type="match status" value="1"/>
</dbReference>
<dbReference type="Pfam" id="PF07045">
    <property type="entry name" value="DUF1330"/>
    <property type="match status" value="1"/>
</dbReference>
<proteinExistence type="predicted"/>
<gene>
    <name evidence="2" type="ORF">GBA65_19910</name>
</gene>
<dbReference type="AlphaFoldDB" id="A0A6G8Q1N9"/>
<dbReference type="PANTHER" id="PTHR41521">
    <property type="match status" value="1"/>
</dbReference>
<evidence type="ECO:0000259" key="1">
    <source>
        <dbReference type="Pfam" id="PF07045"/>
    </source>
</evidence>
<dbReference type="RefSeq" id="WP_166398074.1">
    <property type="nucleotide sequence ID" value="NZ_CP045121.1"/>
</dbReference>
<organism evidence="2 3">
    <name type="scientific">Rubrobacter marinus</name>
    <dbReference type="NCBI Taxonomy" id="2653852"/>
    <lineage>
        <taxon>Bacteria</taxon>
        <taxon>Bacillati</taxon>
        <taxon>Actinomycetota</taxon>
        <taxon>Rubrobacteria</taxon>
        <taxon>Rubrobacterales</taxon>
        <taxon>Rubrobacteraceae</taxon>
        <taxon>Rubrobacter</taxon>
    </lineage>
</organism>
<sequence>MERSASGGDAATPIYALNLFDLEENDLYRQYSRRSVSAVGKHGGKVVALGKLAGAVEGDAEPRTAMVLVEWPSQEAFQDFLDDPEHADLHPLREGGTKNYLWWLYESLEDLRPLLGGRGQEKNP</sequence>
<dbReference type="KEGG" id="rmar:GBA65_19910"/>
<feature type="domain" description="DUF1330" evidence="1">
    <location>
        <begin position="14"/>
        <end position="99"/>
    </location>
</feature>
<reference evidence="2 3" key="1">
    <citation type="submission" date="2019-10" db="EMBL/GenBank/DDBJ databases">
        <title>Rubrobacter sp nov SCSIO 52915 isolated from a deep-sea sediment in the South China Sea.</title>
        <authorList>
            <person name="Chen R.W."/>
        </authorList>
    </citation>
    <scope>NUCLEOTIDE SEQUENCE [LARGE SCALE GENOMIC DNA]</scope>
    <source>
        <strain evidence="2 3">SCSIO 52915</strain>
    </source>
</reference>
<dbReference type="Proteomes" id="UP000502706">
    <property type="component" value="Chromosome"/>
</dbReference>
<dbReference type="SUPFAM" id="SSF54909">
    <property type="entry name" value="Dimeric alpha+beta barrel"/>
    <property type="match status" value="1"/>
</dbReference>
<protein>
    <submittedName>
        <fullName evidence="2">DUF1330 domain-containing protein</fullName>
    </submittedName>
</protein>
<accession>A0A6G8Q1N9</accession>
<dbReference type="InterPro" id="IPR010753">
    <property type="entry name" value="DUF1330"/>
</dbReference>
<dbReference type="InterPro" id="IPR011008">
    <property type="entry name" value="Dimeric_a/b-barrel"/>
</dbReference>